<dbReference type="RefSeq" id="WP_211601472.1">
    <property type="nucleotide sequence ID" value="NZ_JAGSNF010000003.1"/>
</dbReference>
<sequence length="499" mass="52608">MDRGDVSSRIAALRAECAALGRELAASGASMTPDEAFAAAGELQGLVNAAEGAQAAVAAWGARVEFTVHESRPWERVHPVGFVDGMAAAEVSLATGVTEGLAQRKVRLGAALADRFPILQRLVLDGEVGSATAHKVLDACAGLDHDACHLVDGALAGRLPQMDPARVAAQARATATRVAADQVQAHVAASRRGRSVEVRPGEDGLTEWCATVPTATSVAAWSAVDTLAAEYRRVDDTLTVAESRADAFVDLMLRDVRVTAQVTLGVPVVTGDAASFLDETGWVEVEHGDDETFLDADTGAEVRYGDLTPASRAELSRHPVTDHDEHTVDTGWGPMLTVDGRSRDLAPVPSGAAAPGVAGVMVSGAAVPGLGWVDAATMASLLASVPMSVGRAVLDAETGVLTSTTSSAYTPPPRMREHVTTRDGTCRMWGCTRPAVHCDLDHSRPWPEGRTSPQNLVALCRRHHRMKQQTRWRPVLDPATATLTWHGPGGRTRTTEPEP</sequence>
<dbReference type="InterPro" id="IPR003870">
    <property type="entry name" value="DUF222"/>
</dbReference>
<dbReference type="SMART" id="SM00507">
    <property type="entry name" value="HNHc"/>
    <property type="match status" value="1"/>
</dbReference>
<protein>
    <submittedName>
        <fullName evidence="3">DUF222 domain-containing protein</fullName>
    </submittedName>
</protein>
<dbReference type="AlphaFoldDB" id="A0A941HZM6"/>
<comment type="caution">
    <text evidence="3">The sequence shown here is derived from an EMBL/GenBank/DDBJ whole genome shotgun (WGS) entry which is preliminary data.</text>
</comment>
<dbReference type="CDD" id="cd00085">
    <property type="entry name" value="HNHc"/>
    <property type="match status" value="1"/>
</dbReference>
<dbReference type="Pfam" id="PF02720">
    <property type="entry name" value="DUF222"/>
    <property type="match status" value="1"/>
</dbReference>
<evidence type="ECO:0000259" key="2">
    <source>
        <dbReference type="SMART" id="SM00507"/>
    </source>
</evidence>
<dbReference type="EMBL" id="JAGSNF010000003">
    <property type="protein sequence ID" value="MBR7742324.1"/>
    <property type="molecule type" value="Genomic_DNA"/>
</dbReference>
<dbReference type="InterPro" id="IPR003615">
    <property type="entry name" value="HNH_nuc"/>
</dbReference>
<feature type="domain" description="HNH nuclease" evidence="2">
    <location>
        <begin position="414"/>
        <end position="465"/>
    </location>
</feature>
<evidence type="ECO:0000256" key="1">
    <source>
        <dbReference type="SAM" id="MobiDB-lite"/>
    </source>
</evidence>
<accession>A0A941HZM6</accession>
<gene>
    <name evidence="3" type="ORF">KC207_03325</name>
</gene>
<feature type="region of interest" description="Disordered" evidence="1">
    <location>
        <begin position="480"/>
        <end position="499"/>
    </location>
</feature>
<evidence type="ECO:0000313" key="4">
    <source>
        <dbReference type="Proteomes" id="UP000677016"/>
    </source>
</evidence>
<evidence type="ECO:0000313" key="3">
    <source>
        <dbReference type="EMBL" id="MBR7742324.1"/>
    </source>
</evidence>
<organism evidence="3 4">
    <name type="scientific">Phycicoccus avicenniae</name>
    <dbReference type="NCBI Taxonomy" id="2828860"/>
    <lineage>
        <taxon>Bacteria</taxon>
        <taxon>Bacillati</taxon>
        <taxon>Actinomycetota</taxon>
        <taxon>Actinomycetes</taxon>
        <taxon>Micrococcales</taxon>
        <taxon>Intrasporangiaceae</taxon>
        <taxon>Phycicoccus</taxon>
    </lineage>
</organism>
<name>A0A941HZM6_9MICO</name>
<dbReference type="Proteomes" id="UP000677016">
    <property type="component" value="Unassembled WGS sequence"/>
</dbReference>
<dbReference type="Gene3D" id="1.10.30.50">
    <property type="match status" value="1"/>
</dbReference>
<reference evidence="3" key="1">
    <citation type="submission" date="2021-04" db="EMBL/GenBank/DDBJ databases">
        <title>Phycicoccus avicenniae sp. nov., a novel endophytic actinomycetes isolated from branch of Avicennia mariana.</title>
        <authorList>
            <person name="Tuo L."/>
        </authorList>
    </citation>
    <scope>NUCLEOTIDE SEQUENCE</scope>
    <source>
        <strain evidence="3">BSK3Z-2</strain>
    </source>
</reference>
<keyword evidence="4" id="KW-1185">Reference proteome</keyword>
<proteinExistence type="predicted"/>